<dbReference type="InterPro" id="IPR003018">
    <property type="entry name" value="GAF"/>
</dbReference>
<dbReference type="PROSITE" id="PS50921">
    <property type="entry name" value="ANTAR"/>
    <property type="match status" value="1"/>
</dbReference>
<keyword evidence="3" id="KW-0805">Transcription regulation</keyword>
<dbReference type="InterPro" id="IPR012074">
    <property type="entry name" value="GAF_ANTAR"/>
</dbReference>
<dbReference type="InterPro" id="IPR011006">
    <property type="entry name" value="CheY-like_superfamily"/>
</dbReference>
<evidence type="ECO:0000313" key="7">
    <source>
        <dbReference type="Proteomes" id="UP000322927"/>
    </source>
</evidence>
<dbReference type="SMART" id="SM01012">
    <property type="entry name" value="ANTAR"/>
    <property type="match status" value="1"/>
</dbReference>
<dbReference type="InterPro" id="IPR036388">
    <property type="entry name" value="WH-like_DNA-bd_sf"/>
</dbReference>
<gene>
    <name evidence="6" type="ORF">DEJ48_24935</name>
</gene>
<dbReference type="EMBL" id="CP029192">
    <property type="protein sequence ID" value="QES36216.1"/>
    <property type="molecule type" value="Genomic_DNA"/>
</dbReference>
<evidence type="ECO:0000313" key="6">
    <source>
        <dbReference type="EMBL" id="QES36216.1"/>
    </source>
</evidence>
<keyword evidence="2" id="KW-0418">Kinase</keyword>
<proteinExistence type="predicted"/>
<name>A0A5P2C0B9_STRVZ</name>
<dbReference type="RefSeq" id="WP_150218424.1">
    <property type="nucleotide sequence ID" value="NZ_CP029192.1"/>
</dbReference>
<dbReference type="Gene3D" id="1.10.10.10">
    <property type="entry name" value="Winged helix-like DNA-binding domain superfamily/Winged helix DNA-binding domain"/>
    <property type="match status" value="1"/>
</dbReference>
<keyword evidence="4" id="KW-0804">Transcription</keyword>
<keyword evidence="1" id="KW-0808">Transferase</keyword>
<evidence type="ECO:0000259" key="5">
    <source>
        <dbReference type="PROSITE" id="PS50921"/>
    </source>
</evidence>
<dbReference type="InterPro" id="IPR029016">
    <property type="entry name" value="GAF-like_dom_sf"/>
</dbReference>
<reference evidence="6 7" key="1">
    <citation type="submission" date="2018-05" db="EMBL/GenBank/DDBJ databases">
        <title>Streptomyces venezuelae.</title>
        <authorList>
            <person name="Kim W."/>
            <person name="Lee N."/>
            <person name="Cho B.-K."/>
        </authorList>
    </citation>
    <scope>NUCLEOTIDE SEQUENCE [LARGE SCALE GENOMIC DNA]</scope>
    <source>
        <strain evidence="6 7">ATCC 14584</strain>
    </source>
</reference>
<dbReference type="AlphaFoldDB" id="A0A5P2C0B9"/>
<dbReference type="Pfam" id="PF03861">
    <property type="entry name" value="ANTAR"/>
    <property type="match status" value="1"/>
</dbReference>
<evidence type="ECO:0000256" key="1">
    <source>
        <dbReference type="ARBA" id="ARBA00022679"/>
    </source>
</evidence>
<evidence type="ECO:0000256" key="3">
    <source>
        <dbReference type="ARBA" id="ARBA00023015"/>
    </source>
</evidence>
<sequence>MRDRDSELRLADVLVQTADTLTEDFDIERYLEWLADRCTELVGARGVGVMYTGGEDSVRVIPCARRRAAVRGLLEIQCHGGPCVESFSTGLPVRPTRIFPDGAGARWPHFARRAGEQGVGETYAVPIRRGGTVLGVLNVFVATAGAESGPGGPEDGVPSELGLRIAQTLADAAATGLHNHRTHSAYRALSEQLQTALDSRIHVEQAKGVLAERWHTGMDEAFEALRGYARREQQVIDLVATQVIRGKIDKKKLRPGRSAPS</sequence>
<dbReference type="OrthoDB" id="3683444at2"/>
<evidence type="ECO:0000256" key="4">
    <source>
        <dbReference type="ARBA" id="ARBA00023163"/>
    </source>
</evidence>
<dbReference type="Pfam" id="PF01590">
    <property type="entry name" value="GAF"/>
    <property type="match status" value="1"/>
</dbReference>
<dbReference type="SUPFAM" id="SSF52172">
    <property type="entry name" value="CheY-like"/>
    <property type="match status" value="1"/>
</dbReference>
<dbReference type="Proteomes" id="UP000322927">
    <property type="component" value="Chromosome"/>
</dbReference>
<feature type="domain" description="ANTAR" evidence="5">
    <location>
        <begin position="183"/>
        <end position="244"/>
    </location>
</feature>
<evidence type="ECO:0000256" key="2">
    <source>
        <dbReference type="ARBA" id="ARBA00022777"/>
    </source>
</evidence>
<dbReference type="GO" id="GO:0003723">
    <property type="term" value="F:RNA binding"/>
    <property type="evidence" value="ECO:0007669"/>
    <property type="project" value="InterPro"/>
</dbReference>
<dbReference type="PIRSF" id="PIRSF036625">
    <property type="entry name" value="GAF_ANTAR"/>
    <property type="match status" value="1"/>
</dbReference>
<dbReference type="InterPro" id="IPR005561">
    <property type="entry name" value="ANTAR"/>
</dbReference>
<dbReference type="GO" id="GO:0016301">
    <property type="term" value="F:kinase activity"/>
    <property type="evidence" value="ECO:0007669"/>
    <property type="project" value="UniProtKB-KW"/>
</dbReference>
<protein>
    <submittedName>
        <fullName evidence="6">Response regulator receiver protein</fullName>
    </submittedName>
</protein>
<dbReference type="Gene3D" id="3.30.450.40">
    <property type="match status" value="1"/>
</dbReference>
<dbReference type="SUPFAM" id="SSF55781">
    <property type="entry name" value="GAF domain-like"/>
    <property type="match status" value="1"/>
</dbReference>
<organism evidence="6 7">
    <name type="scientific">Streptomyces venezuelae</name>
    <dbReference type="NCBI Taxonomy" id="54571"/>
    <lineage>
        <taxon>Bacteria</taxon>
        <taxon>Bacillati</taxon>
        <taxon>Actinomycetota</taxon>
        <taxon>Actinomycetes</taxon>
        <taxon>Kitasatosporales</taxon>
        <taxon>Streptomycetaceae</taxon>
        <taxon>Streptomyces</taxon>
    </lineage>
</organism>
<accession>A0A5P2C0B9</accession>